<proteinExistence type="inferred from homology"/>
<protein>
    <recommendedName>
        <fullName evidence="6">GDT1 family protein</fullName>
    </recommendedName>
</protein>
<reference evidence="7 8" key="1">
    <citation type="submission" date="2021-12" db="EMBL/GenBank/DDBJ databases">
        <title>Discovery of the Pendulisporaceae a myxobacterial family with distinct sporulation behavior and unique specialized metabolism.</title>
        <authorList>
            <person name="Garcia R."/>
            <person name="Popoff A."/>
            <person name="Bader C.D."/>
            <person name="Loehr J."/>
            <person name="Walesch S."/>
            <person name="Walt C."/>
            <person name="Boldt J."/>
            <person name="Bunk B."/>
            <person name="Haeckl F.J.F.P.J."/>
            <person name="Gunesch A.P."/>
            <person name="Birkelbach J."/>
            <person name="Nuebel U."/>
            <person name="Pietschmann T."/>
            <person name="Bach T."/>
            <person name="Mueller R."/>
        </authorList>
    </citation>
    <scope>NUCLEOTIDE SEQUENCE [LARGE SCALE GENOMIC DNA]</scope>
    <source>
        <strain evidence="7 8">MSr12523</strain>
    </source>
</reference>
<feature type="transmembrane region" description="Helical" evidence="6">
    <location>
        <begin position="69"/>
        <end position="85"/>
    </location>
</feature>
<sequence length="194" mass="20078">MSALHIFLSVFGVIFVAELPDKTALAALVLATRHKPLPVFLGTALALTVQSIVAVLAGGLLSLLPARPVHIGAGLLFVVSAVFMWRRKEEAPDDAHATKLAAAPTFGRALGTTFGVVFIAEWGDLTQLGTAALAARYHEPLLVFGAATLALWSVAGLAVFVGNRAGKFLDASLTKRVASAVFAVLGAALLVGIV</sequence>
<feature type="transmembrane region" description="Helical" evidence="6">
    <location>
        <begin position="173"/>
        <end position="193"/>
    </location>
</feature>
<feature type="transmembrane region" description="Helical" evidence="6">
    <location>
        <begin position="6"/>
        <end position="30"/>
    </location>
</feature>
<keyword evidence="3 6" id="KW-0812">Transmembrane</keyword>
<dbReference type="EMBL" id="CP089982">
    <property type="protein sequence ID" value="WXA91375.1"/>
    <property type="molecule type" value="Genomic_DNA"/>
</dbReference>
<evidence type="ECO:0000256" key="2">
    <source>
        <dbReference type="ARBA" id="ARBA00009190"/>
    </source>
</evidence>
<evidence type="ECO:0000256" key="5">
    <source>
        <dbReference type="ARBA" id="ARBA00023136"/>
    </source>
</evidence>
<keyword evidence="5 6" id="KW-0472">Membrane</keyword>
<comment type="subcellular location">
    <subcellularLocation>
        <location evidence="1 6">Membrane</location>
        <topology evidence="1 6">Multi-pass membrane protein</topology>
    </subcellularLocation>
</comment>
<gene>
    <name evidence="7" type="ORF">LZC95_33580</name>
</gene>
<feature type="transmembrane region" description="Helical" evidence="6">
    <location>
        <begin position="37"/>
        <end position="63"/>
    </location>
</feature>
<name>A0ABZ2K1D2_9BACT</name>
<dbReference type="PANTHER" id="PTHR12608:SF1">
    <property type="entry name" value="TRANSMEMBRANE PROTEIN 165"/>
    <property type="match status" value="1"/>
</dbReference>
<keyword evidence="8" id="KW-1185">Reference proteome</keyword>
<dbReference type="PANTHER" id="PTHR12608">
    <property type="entry name" value="TRANSMEMBRANE PROTEIN HTP-1 RELATED"/>
    <property type="match status" value="1"/>
</dbReference>
<feature type="transmembrane region" description="Helical" evidence="6">
    <location>
        <begin position="140"/>
        <end position="161"/>
    </location>
</feature>
<evidence type="ECO:0000256" key="1">
    <source>
        <dbReference type="ARBA" id="ARBA00004141"/>
    </source>
</evidence>
<dbReference type="RefSeq" id="WP_394841995.1">
    <property type="nucleotide sequence ID" value="NZ_CP089982.1"/>
</dbReference>
<organism evidence="7 8">
    <name type="scientific">Pendulispora brunnea</name>
    <dbReference type="NCBI Taxonomy" id="2905690"/>
    <lineage>
        <taxon>Bacteria</taxon>
        <taxon>Pseudomonadati</taxon>
        <taxon>Myxococcota</taxon>
        <taxon>Myxococcia</taxon>
        <taxon>Myxococcales</taxon>
        <taxon>Sorangiineae</taxon>
        <taxon>Pendulisporaceae</taxon>
        <taxon>Pendulispora</taxon>
    </lineage>
</organism>
<accession>A0ABZ2K1D2</accession>
<keyword evidence="4 6" id="KW-1133">Transmembrane helix</keyword>
<comment type="similarity">
    <text evidence="2 6">Belongs to the GDT1 family.</text>
</comment>
<evidence type="ECO:0000256" key="4">
    <source>
        <dbReference type="ARBA" id="ARBA00022989"/>
    </source>
</evidence>
<evidence type="ECO:0000313" key="8">
    <source>
        <dbReference type="Proteomes" id="UP001379533"/>
    </source>
</evidence>
<dbReference type="InterPro" id="IPR001727">
    <property type="entry name" value="GDT1-like"/>
</dbReference>
<evidence type="ECO:0000256" key="3">
    <source>
        <dbReference type="ARBA" id="ARBA00022692"/>
    </source>
</evidence>
<dbReference type="Proteomes" id="UP001379533">
    <property type="component" value="Chromosome"/>
</dbReference>
<dbReference type="Pfam" id="PF01169">
    <property type="entry name" value="GDT1"/>
    <property type="match status" value="2"/>
</dbReference>
<evidence type="ECO:0000313" key="7">
    <source>
        <dbReference type="EMBL" id="WXA91375.1"/>
    </source>
</evidence>
<evidence type="ECO:0000256" key="6">
    <source>
        <dbReference type="RuleBase" id="RU365102"/>
    </source>
</evidence>
<feature type="transmembrane region" description="Helical" evidence="6">
    <location>
        <begin position="97"/>
        <end position="120"/>
    </location>
</feature>